<evidence type="ECO:0000313" key="2">
    <source>
        <dbReference type="Proteomes" id="UP000694546"/>
    </source>
</evidence>
<reference evidence="1" key="2">
    <citation type="submission" date="2025-09" db="UniProtKB">
        <authorList>
            <consortium name="Ensembl"/>
        </authorList>
    </citation>
    <scope>IDENTIFICATION</scope>
</reference>
<accession>A0A8C5BKH3</accession>
<dbReference type="Proteomes" id="UP000694546">
    <property type="component" value="Chromosome 11"/>
</dbReference>
<evidence type="ECO:0000313" key="1">
    <source>
        <dbReference type="Ensembl" id="ENSGMOP00000048935.1"/>
    </source>
</evidence>
<dbReference type="AlphaFoldDB" id="A0A8C5BKH3"/>
<protein>
    <submittedName>
        <fullName evidence="1">Uncharacterized protein</fullName>
    </submittedName>
</protein>
<dbReference type="Ensembl" id="ENSGMOT00000033588.1">
    <property type="protein sequence ID" value="ENSGMOP00000048935.1"/>
    <property type="gene ID" value="ENSGMOG00000023097.1"/>
</dbReference>
<keyword evidence="2" id="KW-1185">Reference proteome</keyword>
<organism evidence="1 2">
    <name type="scientific">Gadus morhua</name>
    <name type="common">Atlantic cod</name>
    <dbReference type="NCBI Taxonomy" id="8049"/>
    <lineage>
        <taxon>Eukaryota</taxon>
        <taxon>Metazoa</taxon>
        <taxon>Chordata</taxon>
        <taxon>Craniata</taxon>
        <taxon>Vertebrata</taxon>
        <taxon>Euteleostomi</taxon>
        <taxon>Actinopterygii</taxon>
        <taxon>Neopterygii</taxon>
        <taxon>Teleostei</taxon>
        <taxon>Neoteleostei</taxon>
        <taxon>Acanthomorphata</taxon>
        <taxon>Zeiogadaria</taxon>
        <taxon>Gadariae</taxon>
        <taxon>Gadiformes</taxon>
        <taxon>Gadoidei</taxon>
        <taxon>Gadidae</taxon>
        <taxon>Gadus</taxon>
    </lineage>
</organism>
<proteinExistence type="predicted"/>
<reference evidence="1" key="1">
    <citation type="submission" date="2025-08" db="UniProtKB">
        <authorList>
            <consortium name="Ensembl"/>
        </authorList>
    </citation>
    <scope>IDENTIFICATION</scope>
</reference>
<sequence>MTACSTVYTYVFLFMMSRHNTAVIRSTDTTLITLHSRRCFRASSTQEGTRYLVSVNLRVSYLEAGLDSQWGRLREEEAGLDSQWGRLREEAGLDSQWGRLREEAGLDSQWGRLREEAGLDSQWGRLREEAGLDSQWGRLREEAGLDSQWGPG</sequence>
<name>A0A8C5BKH3_GADMO</name>